<keyword evidence="2" id="KW-1185">Reference proteome</keyword>
<accession>A0A4Y2RMP0</accession>
<organism evidence="1 2">
    <name type="scientific">Araneus ventricosus</name>
    <name type="common">Orbweaver spider</name>
    <name type="synonym">Epeira ventricosa</name>
    <dbReference type="NCBI Taxonomy" id="182803"/>
    <lineage>
        <taxon>Eukaryota</taxon>
        <taxon>Metazoa</taxon>
        <taxon>Ecdysozoa</taxon>
        <taxon>Arthropoda</taxon>
        <taxon>Chelicerata</taxon>
        <taxon>Arachnida</taxon>
        <taxon>Araneae</taxon>
        <taxon>Araneomorphae</taxon>
        <taxon>Entelegynae</taxon>
        <taxon>Araneoidea</taxon>
        <taxon>Araneidae</taxon>
        <taxon>Araneus</taxon>
    </lineage>
</organism>
<sequence>VYERFEFWGRNIYSIDKTGATTFQKPRKTIARKGTKQIGSYSSVERGTIVTSALTVGANGNSVPHFSLGKIP</sequence>
<evidence type="ECO:0000313" key="2">
    <source>
        <dbReference type="Proteomes" id="UP000499080"/>
    </source>
</evidence>
<gene>
    <name evidence="1" type="ORF">AVEN_113619_1</name>
</gene>
<dbReference type="Proteomes" id="UP000499080">
    <property type="component" value="Unassembled WGS sequence"/>
</dbReference>
<name>A0A4Y2RMP0_ARAVE</name>
<proteinExistence type="predicted"/>
<feature type="non-terminal residue" evidence="1">
    <location>
        <position position="1"/>
    </location>
</feature>
<evidence type="ECO:0008006" key="3">
    <source>
        <dbReference type="Google" id="ProtNLM"/>
    </source>
</evidence>
<protein>
    <recommendedName>
        <fullName evidence="3">DDE-1 domain-containing protein</fullName>
    </recommendedName>
</protein>
<dbReference type="AlphaFoldDB" id="A0A4Y2RMP0"/>
<dbReference type="EMBL" id="BGPR01017441">
    <property type="protein sequence ID" value="GBN76175.1"/>
    <property type="molecule type" value="Genomic_DNA"/>
</dbReference>
<dbReference type="OrthoDB" id="7489787at2759"/>
<comment type="caution">
    <text evidence="1">The sequence shown here is derived from an EMBL/GenBank/DDBJ whole genome shotgun (WGS) entry which is preliminary data.</text>
</comment>
<reference evidence="1 2" key="1">
    <citation type="journal article" date="2019" name="Sci. Rep.">
        <title>Orb-weaving spider Araneus ventricosus genome elucidates the spidroin gene catalogue.</title>
        <authorList>
            <person name="Kono N."/>
            <person name="Nakamura H."/>
            <person name="Ohtoshi R."/>
            <person name="Moran D.A.P."/>
            <person name="Shinohara A."/>
            <person name="Yoshida Y."/>
            <person name="Fujiwara M."/>
            <person name="Mori M."/>
            <person name="Tomita M."/>
            <person name="Arakawa K."/>
        </authorList>
    </citation>
    <scope>NUCLEOTIDE SEQUENCE [LARGE SCALE GENOMIC DNA]</scope>
</reference>
<evidence type="ECO:0000313" key="1">
    <source>
        <dbReference type="EMBL" id="GBN76175.1"/>
    </source>
</evidence>